<dbReference type="CDD" id="cd01770">
    <property type="entry name" value="UBX_UBXN2"/>
    <property type="match status" value="1"/>
</dbReference>
<feature type="region of interest" description="Disordered" evidence="1">
    <location>
        <begin position="493"/>
        <end position="512"/>
    </location>
</feature>
<dbReference type="SUPFAM" id="SSF102848">
    <property type="entry name" value="NSFL1 (p97 ATPase) cofactor p47, SEP domain"/>
    <property type="match status" value="1"/>
</dbReference>
<dbReference type="GO" id="GO:0043161">
    <property type="term" value="P:proteasome-mediated ubiquitin-dependent protein catabolic process"/>
    <property type="evidence" value="ECO:0007669"/>
    <property type="project" value="TreeGrafter"/>
</dbReference>
<sequence>MSTNKEETLRQFCDVTGADESRSKFFLESSNWQLDVALSSFYEHGGNADEAPAANPNAAVSSLPSLSDSDMDSLPGSPLQTQKKDKKKVSTSKFATLDTLQQDSSSSDEEEGQAFYAGGSERSGQQIIGPGKGRKDIVTEVFKSVRERGAVVFEDEPSSTSRGRAVFSGVGYRLGQTADDHEPVPTGEQQAGGQQPDAVRSVRLRLYREGFTVDSGPLRSYTDPDHAEFLNCIRSGVIPPELSRGTGGEVRVSLEDRRHEECPRNTKSQPFTGKGHLLGSPTPVTVGATHAEAVPERAANQRAAQDHVRLDAALPTTTIQVQLCSLRPARRAGPRAPRRRAAHHHHTGTALLAPTSAPRRTTCASTPHCPPPPYRYSSARSDQRAAQDHVRLDAALPTTTIQVQLCSLRPARRAGPRAPRRRAAHHHHTGTALLAPTSAPRRTTCASTPRCPPPPYRYSSARSDQRAAQDHVRLDAALPTTTIQVQLCSLRPARRAGPRAPRRRAAHHHHTGTALLAPTSAPRRTTCASTPRCPPPPYRYSSARSDQRAAQDHVRLDAALPTTTIQVQLCSLRPARRAGPRAPRRRAAHHHHTGTALLAPTSAPRRTTCASTPRCPPPPYRYSSARSDQRAAQDHVRLDAALPTTTIQVQLCSLRPARRAGPRAPRRRAAHHHHTGTALLAPTSAPRRTTCASTPRCPPPPYRYSSARSDQRAAQDHVRLDAALPTTTIQVQLCSLRPARRAGPRAPRRPGCPPPPYRYSSARSDQRAAQDHVRLDAALPTTTIQVQLCSLRPARRAGPRAPRRRTAHHHHTGTALLAPTSAPRRTTCASTPRCPPPPYRYSSARSDQRAAQDHVRLDAALPTTTIQVQLCSLRPARRAGPRAPRRRAAHHHHTGTALLAPTSAPRRTTCASTPRCPPPPYRYSSARSDQRAAQDHVRLDAALPTTTIQVQLCSLRPARRAGPRAPRRRAAHHHHTGTALLAPTSAPRRTTCASTPRCPPPPYRYSSARSDQRAAQDHVRLLPSNAVTPFRPPSPYTTTFLFRLADGSRLTGRFNHTHTVADLHEYVSRAEPTYQLQGFTLFTTFPSSELSDPTATLVQADVLNSTLLQRLK</sequence>
<feature type="compositionally biased region" description="Basic and acidic residues" evidence="1">
    <location>
        <begin position="255"/>
        <end position="264"/>
    </location>
</feature>
<dbReference type="Gene3D" id="3.30.420.210">
    <property type="entry name" value="SEP domain"/>
    <property type="match status" value="1"/>
</dbReference>
<feature type="compositionally biased region" description="Basic residues" evidence="1">
    <location>
        <begin position="657"/>
        <end position="675"/>
    </location>
</feature>
<gene>
    <name evidence="4" type="ORF">APLA_LOCUS2534</name>
</gene>
<feature type="compositionally biased region" description="Low complexity" evidence="1">
    <location>
        <begin position="439"/>
        <end position="449"/>
    </location>
</feature>
<feature type="compositionally biased region" description="Basic residues" evidence="1">
    <location>
        <begin position="876"/>
        <end position="894"/>
    </location>
</feature>
<feature type="compositionally biased region" description="Low complexity" evidence="1">
    <location>
        <begin position="813"/>
        <end position="832"/>
    </location>
</feature>
<feature type="compositionally biased region" description="Low complexity" evidence="1">
    <location>
        <begin position="91"/>
        <end position="105"/>
    </location>
</feature>
<feature type="region of interest" description="Disordered" evidence="1">
    <location>
        <begin position="876"/>
        <end position="925"/>
    </location>
</feature>
<evidence type="ECO:0000313" key="4">
    <source>
        <dbReference type="EMBL" id="CAB3226058.1"/>
    </source>
</evidence>
<accession>A0A8S0YZS4</accession>
<feature type="compositionally biased region" description="Basic residues" evidence="1">
    <location>
        <begin position="738"/>
        <end position="748"/>
    </location>
</feature>
<feature type="region of interest" description="Disordered" evidence="1">
    <location>
        <begin position="657"/>
        <end position="676"/>
    </location>
</feature>
<dbReference type="InterPro" id="IPR001012">
    <property type="entry name" value="UBX_dom"/>
</dbReference>
<evidence type="ECO:0000313" key="5">
    <source>
        <dbReference type="Proteomes" id="UP000494256"/>
    </source>
</evidence>
<feature type="region of interest" description="Disordered" evidence="1">
    <location>
        <begin position="357"/>
        <end position="382"/>
    </location>
</feature>
<dbReference type="Gene3D" id="1.10.8.10">
    <property type="entry name" value="DNA helicase RuvA subunit, C-terminal domain"/>
    <property type="match status" value="1"/>
</dbReference>
<feature type="compositionally biased region" description="Low complexity" evidence="1">
    <location>
        <begin position="594"/>
        <end position="613"/>
    </location>
</feature>
<evidence type="ECO:0000259" key="3">
    <source>
        <dbReference type="PROSITE" id="PS51399"/>
    </source>
</evidence>
<dbReference type="Pfam" id="PF14555">
    <property type="entry name" value="UBA_4"/>
    <property type="match status" value="1"/>
</dbReference>
<dbReference type="Pfam" id="PF08059">
    <property type="entry name" value="SEP"/>
    <property type="match status" value="1"/>
</dbReference>
<comment type="caution">
    <text evidence="4">The sequence shown here is derived from an EMBL/GenBank/DDBJ whole genome shotgun (WGS) entry which is preliminary data.</text>
</comment>
<feature type="compositionally biased region" description="Basic residues" evidence="1">
    <location>
        <begin position="329"/>
        <end position="347"/>
    </location>
</feature>
<feature type="region of interest" description="Disordered" evidence="1">
    <location>
        <begin position="958"/>
        <end position="977"/>
    </location>
</feature>
<dbReference type="InterPro" id="IPR012989">
    <property type="entry name" value="SEP_domain"/>
</dbReference>
<proteinExistence type="predicted"/>
<feature type="region of interest" description="Disordered" evidence="1">
    <location>
        <begin position="176"/>
        <end position="197"/>
    </location>
</feature>
<feature type="region of interest" description="Disordered" evidence="1">
    <location>
        <begin position="44"/>
        <end position="132"/>
    </location>
</feature>
<dbReference type="SUPFAM" id="SSF54236">
    <property type="entry name" value="Ubiquitin-like"/>
    <property type="match status" value="1"/>
</dbReference>
<feature type="region of interest" description="Disordered" evidence="1">
    <location>
        <begin position="521"/>
        <end position="542"/>
    </location>
</feature>
<dbReference type="InterPro" id="IPR009060">
    <property type="entry name" value="UBA-like_sf"/>
</dbReference>
<evidence type="ECO:0000256" key="1">
    <source>
        <dbReference type="SAM" id="MobiDB-lite"/>
    </source>
</evidence>
<feature type="compositionally biased region" description="Basic residues" evidence="1">
    <location>
        <begin position="958"/>
        <end position="976"/>
    </location>
</feature>
<dbReference type="PROSITE" id="PS50033">
    <property type="entry name" value="UBX"/>
    <property type="match status" value="1"/>
</dbReference>
<dbReference type="Gene3D" id="3.10.20.90">
    <property type="entry name" value="Phosphatidylinositol 3-kinase Catalytic Subunit, Chain A, domain 1"/>
    <property type="match status" value="2"/>
</dbReference>
<dbReference type="GO" id="GO:0043130">
    <property type="term" value="F:ubiquitin binding"/>
    <property type="evidence" value="ECO:0007669"/>
    <property type="project" value="TreeGrafter"/>
</dbReference>
<feature type="compositionally biased region" description="Basic residues" evidence="1">
    <location>
        <begin position="575"/>
        <end position="593"/>
    </location>
</feature>
<feature type="region of interest" description="Disordered" evidence="1">
    <location>
        <begin position="737"/>
        <end position="770"/>
    </location>
</feature>
<dbReference type="GO" id="GO:0061025">
    <property type="term" value="P:membrane fusion"/>
    <property type="evidence" value="ECO:0007669"/>
    <property type="project" value="TreeGrafter"/>
</dbReference>
<dbReference type="GO" id="GO:0000045">
    <property type="term" value="P:autophagosome assembly"/>
    <property type="evidence" value="ECO:0007669"/>
    <property type="project" value="TreeGrafter"/>
</dbReference>
<dbReference type="SMART" id="SM00553">
    <property type="entry name" value="SEP"/>
    <property type="match status" value="1"/>
</dbReference>
<feature type="compositionally biased region" description="Low complexity" evidence="1">
    <location>
        <begin position="685"/>
        <end position="695"/>
    </location>
</feature>
<feature type="compositionally biased region" description="Low complexity" evidence="1">
    <location>
        <begin position="521"/>
        <end position="531"/>
    </location>
</feature>
<feature type="domain" description="SEP" evidence="3">
    <location>
        <begin position="199"/>
        <end position="263"/>
    </location>
</feature>
<feature type="compositionally biased region" description="Basic residues" evidence="1">
    <location>
        <begin position="793"/>
        <end position="812"/>
    </location>
</feature>
<protein>
    <recommendedName>
        <fullName evidence="6">NSFL1 cofactor p47</fullName>
    </recommendedName>
</protein>
<dbReference type="AlphaFoldDB" id="A0A8S0YZS4"/>
<dbReference type="PANTHER" id="PTHR23333">
    <property type="entry name" value="UBX DOMAIN CONTAINING PROTEIN"/>
    <property type="match status" value="1"/>
</dbReference>
<dbReference type="Proteomes" id="UP000494256">
    <property type="component" value="Unassembled WGS sequence"/>
</dbReference>
<name>A0A8S0YZS4_ARCPL</name>
<evidence type="ECO:0008006" key="6">
    <source>
        <dbReference type="Google" id="ProtNLM"/>
    </source>
</evidence>
<feature type="compositionally biased region" description="Basic residues" evidence="1">
    <location>
        <begin position="493"/>
        <end position="511"/>
    </location>
</feature>
<dbReference type="Pfam" id="PF00789">
    <property type="entry name" value="UBX"/>
    <property type="match status" value="1"/>
</dbReference>
<feature type="region of interest" description="Disordered" evidence="1">
    <location>
        <begin position="685"/>
        <end position="706"/>
    </location>
</feature>
<dbReference type="FunFam" id="1.10.8.10:FF:000020">
    <property type="entry name" value="NSFL1 (p97) cofactor (p47)"/>
    <property type="match status" value="1"/>
</dbReference>
<dbReference type="GO" id="GO:0031468">
    <property type="term" value="P:nuclear membrane reassembly"/>
    <property type="evidence" value="ECO:0007669"/>
    <property type="project" value="TreeGrafter"/>
</dbReference>
<feature type="compositionally biased region" description="Low complexity" evidence="1">
    <location>
        <begin position="986"/>
        <end position="996"/>
    </location>
</feature>
<feature type="compositionally biased region" description="Low complexity" evidence="1">
    <location>
        <begin position="895"/>
        <end position="914"/>
    </location>
</feature>
<dbReference type="SMART" id="SM00166">
    <property type="entry name" value="UBX"/>
    <property type="match status" value="1"/>
</dbReference>
<dbReference type="EMBL" id="CADEBD010000226">
    <property type="protein sequence ID" value="CAB3226058.1"/>
    <property type="molecule type" value="Genomic_DNA"/>
</dbReference>
<organism evidence="4 5">
    <name type="scientific">Arctia plantaginis</name>
    <name type="common">Wood tiger moth</name>
    <name type="synonym">Phalaena plantaginis</name>
    <dbReference type="NCBI Taxonomy" id="874455"/>
    <lineage>
        <taxon>Eukaryota</taxon>
        <taxon>Metazoa</taxon>
        <taxon>Ecdysozoa</taxon>
        <taxon>Arthropoda</taxon>
        <taxon>Hexapoda</taxon>
        <taxon>Insecta</taxon>
        <taxon>Pterygota</taxon>
        <taxon>Neoptera</taxon>
        <taxon>Endopterygota</taxon>
        <taxon>Lepidoptera</taxon>
        <taxon>Glossata</taxon>
        <taxon>Ditrysia</taxon>
        <taxon>Noctuoidea</taxon>
        <taxon>Erebidae</taxon>
        <taxon>Arctiinae</taxon>
        <taxon>Arctia</taxon>
    </lineage>
</organism>
<dbReference type="GO" id="GO:0005634">
    <property type="term" value="C:nucleus"/>
    <property type="evidence" value="ECO:0007669"/>
    <property type="project" value="TreeGrafter"/>
</dbReference>
<feature type="region of interest" description="Disordered" evidence="1">
    <location>
        <begin position="439"/>
        <end position="460"/>
    </location>
</feature>
<dbReference type="OrthoDB" id="5593012at2759"/>
<feature type="compositionally biased region" description="Basic residues" evidence="1">
    <location>
        <begin position="411"/>
        <end position="429"/>
    </location>
</feature>
<dbReference type="SUPFAM" id="SSF46934">
    <property type="entry name" value="UBA-like"/>
    <property type="match status" value="1"/>
</dbReference>
<dbReference type="PANTHER" id="PTHR23333:SF20">
    <property type="entry name" value="NSFL1 COFACTOR P47"/>
    <property type="match status" value="1"/>
</dbReference>
<feature type="region of interest" description="Disordered" evidence="1">
    <location>
        <begin position="255"/>
        <end position="277"/>
    </location>
</feature>
<feature type="region of interest" description="Disordered" evidence="1">
    <location>
        <begin position="329"/>
        <end position="348"/>
    </location>
</feature>
<dbReference type="GO" id="GO:0007030">
    <property type="term" value="P:Golgi organization"/>
    <property type="evidence" value="ECO:0007669"/>
    <property type="project" value="TreeGrafter"/>
</dbReference>
<feature type="region of interest" description="Disordered" evidence="1">
    <location>
        <begin position="411"/>
        <end position="430"/>
    </location>
</feature>
<reference evidence="4 5" key="1">
    <citation type="submission" date="2020-04" db="EMBL/GenBank/DDBJ databases">
        <authorList>
            <person name="Wallbank WR R."/>
            <person name="Pardo Diaz C."/>
            <person name="Kozak K."/>
            <person name="Martin S."/>
            <person name="Jiggins C."/>
            <person name="Moest M."/>
            <person name="Warren A I."/>
            <person name="Byers J.R.P. K."/>
            <person name="Montejo-Kovacevich G."/>
            <person name="Yen C E."/>
        </authorList>
    </citation>
    <scope>NUCLEOTIDE SEQUENCE [LARGE SCALE GENOMIC DNA]</scope>
</reference>
<feature type="region of interest" description="Disordered" evidence="1">
    <location>
        <begin position="793"/>
        <end position="843"/>
    </location>
</feature>
<dbReference type="InterPro" id="IPR036241">
    <property type="entry name" value="NSFL1C_SEP_dom_sf"/>
</dbReference>
<feature type="region of interest" description="Disordered" evidence="1">
    <location>
        <begin position="986"/>
        <end position="1007"/>
    </location>
</feature>
<feature type="domain" description="UBX" evidence="2">
    <location>
        <begin position="1033"/>
        <end position="1110"/>
    </location>
</feature>
<dbReference type="InterPro" id="IPR029071">
    <property type="entry name" value="Ubiquitin-like_domsf"/>
</dbReference>
<dbReference type="GO" id="GO:0005829">
    <property type="term" value="C:cytosol"/>
    <property type="evidence" value="ECO:0007669"/>
    <property type="project" value="TreeGrafter"/>
</dbReference>
<evidence type="ECO:0000259" key="2">
    <source>
        <dbReference type="PROSITE" id="PS50033"/>
    </source>
</evidence>
<dbReference type="PROSITE" id="PS51399">
    <property type="entry name" value="SEP"/>
    <property type="match status" value="1"/>
</dbReference>
<feature type="region of interest" description="Disordered" evidence="1">
    <location>
        <begin position="575"/>
        <end position="624"/>
    </location>
</feature>
<dbReference type="CDD" id="cd14348">
    <property type="entry name" value="UBA_p47"/>
    <property type="match status" value="1"/>
</dbReference>
<feature type="compositionally biased region" description="Low complexity" evidence="1">
    <location>
        <begin position="51"/>
        <end position="81"/>
    </location>
</feature>